<evidence type="ECO:0000256" key="7">
    <source>
        <dbReference type="ARBA" id="ARBA00023295"/>
    </source>
</evidence>
<keyword evidence="7" id="KW-0326">Glycosidase</keyword>
<dbReference type="SMART" id="SM00237">
    <property type="entry name" value="Calx_beta"/>
    <property type="match status" value="1"/>
</dbReference>
<name>A0ABR2L8D0_9EUKA</name>
<gene>
    <name evidence="11" type="ORF">M9Y10_000811</name>
</gene>
<keyword evidence="8" id="KW-0812">Transmembrane</keyword>
<dbReference type="InterPro" id="IPR057739">
    <property type="entry name" value="Glyco_hydro_29_N"/>
</dbReference>
<dbReference type="InterPro" id="IPR017853">
    <property type="entry name" value="GH"/>
</dbReference>
<evidence type="ECO:0000256" key="2">
    <source>
        <dbReference type="ARBA" id="ARBA00012662"/>
    </source>
</evidence>
<dbReference type="PROSITE" id="PS50022">
    <property type="entry name" value="FA58C_3"/>
    <property type="match status" value="1"/>
</dbReference>
<sequence length="789" mass="88829">MFLALAAFCLSVDPPSAWGPVPNEYQLRYHREELAAFIHYGMNTFTGKEWGDGKEDPNSFRPTNLNTDQWVEVLQKSGFKRIIIVGKHHDGFCNWKTKYSTHQVNASKDFQSISALLHQSGDIIEELSKSCTKYNMDMGLYLSPWDVNSPYYGDDILYNQYYMNQLEEILNSENKKYGNNGKFVEIWMDGAKGEGQKAQNYWFLKWFDLIYKHQPDQVIFSSYGSEIRWVGNEAAVAGVPCWNKFNNTDMRSCYDKKADCYNQDSNHGDPNGPDYQIAECDVSLTSGWFWKAGKVPKSSKEISSIYFTSVGRGQPLLLNVPPDTEGKIPDNFVEALNEFTKTRTQSFSHDFARQSGVTVQATSFRGSDDRFRPENVLDESDETYWTMDDGQTTGSITIDLGEYRTFDLISIQEHIQLGQRISKFKIEVHKKSTGENEWTLFDESQTIGYRHLSRSNQVTADKVRVTIVESQAVPLIQSIGIFKAVGSFAFDDDIPEGLTFIDSKTFSTTEKWTTEDEGIWTKVKGGSASTSFTGTRFYITGILDPGHGDMDVYVDDRKVATVNCKSATRKLRQVLYVSDEVSLSYDKHTVKVVCASEAIAIHSLLYLDNNAQGMFEIASSEYSVNEGQTVTVEVRRVGGYNKKATVTFQTAPGTAVHGKNYEDVTKTLVFEAGDSEPQFIDVKTIYHQEPTGDLNFYAEIVDPTDGAITGFNHSSVVNIIDIQKVKKLEMKNDSSMKKLFSNTLAFYVLGAVVALCAAVAIVLIIINNKRSSEQDPTPLNNVDEKVYTK</sequence>
<dbReference type="EC" id="3.2.1.51" evidence="2"/>
<feature type="transmembrane region" description="Helical" evidence="8">
    <location>
        <begin position="744"/>
        <end position="766"/>
    </location>
</feature>
<feature type="domain" description="F5/8 type C" evidence="10">
    <location>
        <begin position="346"/>
        <end position="439"/>
    </location>
</feature>
<proteinExistence type="inferred from homology"/>
<accession>A0ABR2L8D0</accession>
<dbReference type="PANTHER" id="PTHR10030:SF37">
    <property type="entry name" value="ALPHA-L-FUCOSIDASE-RELATED"/>
    <property type="match status" value="1"/>
</dbReference>
<evidence type="ECO:0000256" key="4">
    <source>
        <dbReference type="ARBA" id="ARBA00022737"/>
    </source>
</evidence>
<dbReference type="Pfam" id="PF03160">
    <property type="entry name" value="Calx-beta"/>
    <property type="match status" value="1"/>
</dbReference>
<dbReference type="Gene3D" id="3.20.20.80">
    <property type="entry name" value="Glycosidases"/>
    <property type="match status" value="1"/>
</dbReference>
<feature type="signal peptide" evidence="9">
    <location>
        <begin position="1"/>
        <end position="19"/>
    </location>
</feature>
<keyword evidence="6" id="KW-0106">Calcium</keyword>
<dbReference type="SUPFAM" id="SSF51445">
    <property type="entry name" value="(Trans)glycosidases"/>
    <property type="match status" value="1"/>
</dbReference>
<dbReference type="PANTHER" id="PTHR10030">
    <property type="entry name" value="ALPHA-L-FUCOSIDASE"/>
    <property type="match status" value="1"/>
</dbReference>
<dbReference type="InterPro" id="IPR003644">
    <property type="entry name" value="Calx_beta"/>
</dbReference>
<evidence type="ECO:0000256" key="8">
    <source>
        <dbReference type="SAM" id="Phobius"/>
    </source>
</evidence>
<evidence type="ECO:0000256" key="9">
    <source>
        <dbReference type="SAM" id="SignalP"/>
    </source>
</evidence>
<dbReference type="InterPro" id="IPR008979">
    <property type="entry name" value="Galactose-bd-like_sf"/>
</dbReference>
<evidence type="ECO:0000256" key="3">
    <source>
        <dbReference type="ARBA" id="ARBA00022729"/>
    </source>
</evidence>
<keyword evidence="12" id="KW-1185">Reference proteome</keyword>
<evidence type="ECO:0000313" key="12">
    <source>
        <dbReference type="Proteomes" id="UP001470230"/>
    </source>
</evidence>
<organism evidence="11 12">
    <name type="scientific">Tritrichomonas musculus</name>
    <dbReference type="NCBI Taxonomy" id="1915356"/>
    <lineage>
        <taxon>Eukaryota</taxon>
        <taxon>Metamonada</taxon>
        <taxon>Parabasalia</taxon>
        <taxon>Tritrichomonadida</taxon>
        <taxon>Tritrichomonadidae</taxon>
        <taxon>Tritrichomonas</taxon>
    </lineage>
</organism>
<dbReference type="InterPro" id="IPR038081">
    <property type="entry name" value="CalX-like_sf"/>
</dbReference>
<keyword evidence="8" id="KW-1133">Transmembrane helix</keyword>
<dbReference type="SMART" id="SM00812">
    <property type="entry name" value="Alpha_L_fucos"/>
    <property type="match status" value="1"/>
</dbReference>
<keyword evidence="5" id="KW-0378">Hydrolase</keyword>
<dbReference type="InterPro" id="IPR000421">
    <property type="entry name" value="FA58C"/>
</dbReference>
<evidence type="ECO:0000313" key="11">
    <source>
        <dbReference type="EMBL" id="KAK8898520.1"/>
    </source>
</evidence>
<dbReference type="Proteomes" id="UP001470230">
    <property type="component" value="Unassembled WGS sequence"/>
</dbReference>
<evidence type="ECO:0000256" key="5">
    <source>
        <dbReference type="ARBA" id="ARBA00022801"/>
    </source>
</evidence>
<keyword evidence="8" id="KW-0472">Membrane</keyword>
<keyword evidence="4" id="KW-0677">Repeat</keyword>
<dbReference type="Gene3D" id="2.60.40.2030">
    <property type="match status" value="1"/>
</dbReference>
<dbReference type="SUPFAM" id="SSF49785">
    <property type="entry name" value="Galactose-binding domain-like"/>
    <property type="match status" value="1"/>
</dbReference>
<dbReference type="EMBL" id="JAPFFF010000001">
    <property type="protein sequence ID" value="KAK8898520.1"/>
    <property type="molecule type" value="Genomic_DNA"/>
</dbReference>
<reference evidence="11 12" key="1">
    <citation type="submission" date="2024-04" db="EMBL/GenBank/DDBJ databases">
        <title>Tritrichomonas musculus Genome.</title>
        <authorList>
            <person name="Alves-Ferreira E."/>
            <person name="Grigg M."/>
            <person name="Lorenzi H."/>
            <person name="Galac M."/>
        </authorList>
    </citation>
    <scope>NUCLEOTIDE SEQUENCE [LARGE SCALE GENOMIC DNA]</scope>
    <source>
        <strain evidence="11 12">EAF2021</strain>
    </source>
</reference>
<dbReference type="Gene3D" id="2.60.120.260">
    <property type="entry name" value="Galactose-binding domain-like"/>
    <property type="match status" value="2"/>
</dbReference>
<evidence type="ECO:0000256" key="1">
    <source>
        <dbReference type="ARBA" id="ARBA00007951"/>
    </source>
</evidence>
<dbReference type="SUPFAM" id="SSF141072">
    <property type="entry name" value="CalX-like"/>
    <property type="match status" value="1"/>
</dbReference>
<dbReference type="InterPro" id="IPR000933">
    <property type="entry name" value="Glyco_hydro_29"/>
</dbReference>
<comment type="caution">
    <text evidence="11">The sequence shown here is derived from an EMBL/GenBank/DDBJ whole genome shotgun (WGS) entry which is preliminary data.</text>
</comment>
<evidence type="ECO:0000256" key="6">
    <source>
        <dbReference type="ARBA" id="ARBA00022837"/>
    </source>
</evidence>
<keyword evidence="3 9" id="KW-0732">Signal</keyword>
<dbReference type="Pfam" id="PF00754">
    <property type="entry name" value="F5_F8_type_C"/>
    <property type="match status" value="1"/>
</dbReference>
<evidence type="ECO:0000259" key="10">
    <source>
        <dbReference type="PROSITE" id="PS50022"/>
    </source>
</evidence>
<dbReference type="Pfam" id="PF01120">
    <property type="entry name" value="Alpha_L_fucos"/>
    <property type="match status" value="1"/>
</dbReference>
<feature type="chain" id="PRO_5045130382" description="alpha-L-fucosidase" evidence="9">
    <location>
        <begin position="20"/>
        <end position="789"/>
    </location>
</feature>
<protein>
    <recommendedName>
        <fullName evidence="2">alpha-L-fucosidase</fullName>
        <ecNumber evidence="2">3.2.1.51</ecNumber>
    </recommendedName>
</protein>
<comment type="similarity">
    <text evidence="1">Belongs to the glycosyl hydrolase 29 family.</text>
</comment>